<evidence type="ECO:0000313" key="2">
    <source>
        <dbReference type="Proteomes" id="UP000288805"/>
    </source>
</evidence>
<dbReference type="AlphaFoldDB" id="A0A438HM71"/>
<name>A0A438HM71_VITVI</name>
<sequence>MATARTVKDVSPHEFVNAYAAHLKRSGKVYFLNFSLCTCVYGVFHYQAGLRACLDLGKMREREWKFLRIEAFLIRYKGSAMAG</sequence>
<organism evidence="1 2">
    <name type="scientific">Vitis vinifera</name>
    <name type="common">Grape</name>
    <dbReference type="NCBI Taxonomy" id="29760"/>
    <lineage>
        <taxon>Eukaryota</taxon>
        <taxon>Viridiplantae</taxon>
        <taxon>Streptophyta</taxon>
        <taxon>Embryophyta</taxon>
        <taxon>Tracheophyta</taxon>
        <taxon>Spermatophyta</taxon>
        <taxon>Magnoliopsida</taxon>
        <taxon>eudicotyledons</taxon>
        <taxon>Gunneridae</taxon>
        <taxon>Pentapetalae</taxon>
        <taxon>rosids</taxon>
        <taxon>Vitales</taxon>
        <taxon>Vitaceae</taxon>
        <taxon>Viteae</taxon>
        <taxon>Vitis</taxon>
    </lineage>
</organism>
<dbReference type="EMBL" id="QGNW01000202">
    <property type="protein sequence ID" value="RVW85590.1"/>
    <property type="molecule type" value="Genomic_DNA"/>
</dbReference>
<comment type="caution">
    <text evidence="1">The sequence shown here is derived from an EMBL/GenBank/DDBJ whole genome shotgun (WGS) entry which is preliminary data.</text>
</comment>
<gene>
    <name evidence="1" type="ORF">CK203_037588</name>
</gene>
<reference evidence="1 2" key="1">
    <citation type="journal article" date="2018" name="PLoS Genet.">
        <title>Population sequencing reveals clonal diversity and ancestral inbreeding in the grapevine cultivar Chardonnay.</title>
        <authorList>
            <person name="Roach M.J."/>
            <person name="Johnson D.L."/>
            <person name="Bohlmann J."/>
            <person name="van Vuuren H.J."/>
            <person name="Jones S.J."/>
            <person name="Pretorius I.S."/>
            <person name="Schmidt S.A."/>
            <person name="Borneman A.R."/>
        </authorList>
    </citation>
    <scope>NUCLEOTIDE SEQUENCE [LARGE SCALE GENOMIC DNA]</scope>
    <source>
        <strain evidence="2">cv. Chardonnay</strain>
        <tissue evidence="1">Leaf</tissue>
    </source>
</reference>
<accession>A0A438HM71</accession>
<dbReference type="Proteomes" id="UP000288805">
    <property type="component" value="Unassembled WGS sequence"/>
</dbReference>
<proteinExistence type="predicted"/>
<evidence type="ECO:0000313" key="1">
    <source>
        <dbReference type="EMBL" id="RVW85590.1"/>
    </source>
</evidence>
<protein>
    <submittedName>
        <fullName evidence="1">Uncharacterized protein</fullName>
    </submittedName>
</protein>
<dbReference type="InterPro" id="IPR036388">
    <property type="entry name" value="WH-like_DNA-bd_sf"/>
</dbReference>
<dbReference type="Gene3D" id="1.10.10.10">
    <property type="entry name" value="Winged helix-like DNA-binding domain superfamily/Winged helix DNA-binding domain"/>
    <property type="match status" value="1"/>
</dbReference>